<keyword evidence="2" id="KW-0604">Photosystem II</keyword>
<evidence type="ECO:0000313" key="7">
    <source>
        <dbReference type="Proteomes" id="UP000288212"/>
    </source>
</evidence>
<dbReference type="InterPro" id="IPR028203">
    <property type="entry name" value="PSII_CF48-like_dom"/>
</dbReference>
<keyword evidence="3" id="KW-0175">Coiled coil</keyword>
<accession>A0A432VYK9</accession>
<keyword evidence="4" id="KW-0732">Signal</keyword>
<dbReference type="GO" id="GO:0015979">
    <property type="term" value="P:photosynthesis"/>
    <property type="evidence" value="ECO:0007669"/>
    <property type="project" value="UniProtKB-KW"/>
</dbReference>
<dbReference type="RefSeq" id="WP_126790853.1">
    <property type="nucleotide sequence ID" value="NZ_PIPI01000001.1"/>
</dbReference>
<dbReference type="Gene3D" id="2.130.10.10">
    <property type="entry name" value="YVTN repeat-like/Quinoprotein amine dehydrogenase"/>
    <property type="match status" value="2"/>
</dbReference>
<name>A0A432VYK9_9GAMM</name>
<proteinExistence type="predicted"/>
<keyword evidence="7" id="KW-1185">Reference proteome</keyword>
<dbReference type="PANTHER" id="PTHR47199">
    <property type="entry name" value="PHOTOSYSTEM II STABILITY/ASSEMBLY FACTOR HCF136, CHLOROPLASTIC"/>
    <property type="match status" value="1"/>
</dbReference>
<sequence length="381" mass="41582">MKRIAFAGILASALATAYASAPEPIENYDPLHTPAPQAQRANQGLITGIAQHGEHFIAVGGFGTIIEFNNPANWQQREVPTSVLLTAIHAVDDEHIWVAGHDGVLLQSTDGGQSWQMRLDGHQLLALEYEWLQERQIELEDAIENAEDEFEAEELEFELDELFFHIGGAEIQFDVGPTKPFLDLHFFNREVGIAVGAYGTMLRTTDGGSSWSVNNGAIDNIIGNHINKLVVGPDGELILVGEAGLLARSYDQGETFEMLDSPYHGSLFGALFDDLGQLWIYGLRGNVFVSGDGYDFEQVDTNTRYNLNAGTILNDGRVVLAGHSGTLLVIDPETRALLRFEHESSSPLAGVRQMSDDQLILIGRSGLLTFSLPAVTAMHGI</sequence>
<dbReference type="AlphaFoldDB" id="A0A432VYK9"/>
<feature type="chain" id="PRO_5019225544" description="Photosynthesis system II assembly factor Ycf48/Hcf136-like domain-containing protein" evidence="4">
    <location>
        <begin position="22"/>
        <end position="381"/>
    </location>
</feature>
<dbReference type="EMBL" id="PIPI01000001">
    <property type="protein sequence ID" value="RUO21743.1"/>
    <property type="molecule type" value="Genomic_DNA"/>
</dbReference>
<feature type="coiled-coil region" evidence="3">
    <location>
        <begin position="129"/>
        <end position="156"/>
    </location>
</feature>
<dbReference type="PANTHER" id="PTHR47199:SF2">
    <property type="entry name" value="PHOTOSYSTEM II STABILITY_ASSEMBLY FACTOR HCF136, CHLOROPLASTIC"/>
    <property type="match status" value="1"/>
</dbReference>
<dbReference type="Pfam" id="PF14870">
    <property type="entry name" value="PSII_BNR"/>
    <property type="match status" value="2"/>
</dbReference>
<dbReference type="SUPFAM" id="SSF50939">
    <property type="entry name" value="Sialidases"/>
    <property type="match status" value="1"/>
</dbReference>
<dbReference type="InterPro" id="IPR015943">
    <property type="entry name" value="WD40/YVTN_repeat-like_dom_sf"/>
</dbReference>
<keyword evidence="1" id="KW-0602">Photosynthesis</keyword>
<dbReference type="GO" id="GO:0009523">
    <property type="term" value="C:photosystem II"/>
    <property type="evidence" value="ECO:0007669"/>
    <property type="project" value="UniProtKB-KW"/>
</dbReference>
<evidence type="ECO:0000259" key="5">
    <source>
        <dbReference type="Pfam" id="PF14870"/>
    </source>
</evidence>
<organism evidence="6 7">
    <name type="scientific">Aliidiomarina haloalkalitolerans</name>
    <dbReference type="NCBI Taxonomy" id="859059"/>
    <lineage>
        <taxon>Bacteria</taxon>
        <taxon>Pseudomonadati</taxon>
        <taxon>Pseudomonadota</taxon>
        <taxon>Gammaproteobacteria</taxon>
        <taxon>Alteromonadales</taxon>
        <taxon>Idiomarinaceae</taxon>
        <taxon>Aliidiomarina</taxon>
    </lineage>
</organism>
<reference evidence="6 7" key="1">
    <citation type="journal article" date="2011" name="Front. Microbiol.">
        <title>Genomic signatures of strain selection and enhancement in Bacillus atrophaeus var. globigii, a historical biowarfare simulant.</title>
        <authorList>
            <person name="Gibbons H.S."/>
            <person name="Broomall S.M."/>
            <person name="McNew L.A."/>
            <person name="Daligault H."/>
            <person name="Chapman C."/>
            <person name="Bruce D."/>
            <person name="Karavis M."/>
            <person name="Krepps M."/>
            <person name="McGregor P.A."/>
            <person name="Hong C."/>
            <person name="Park K.H."/>
            <person name="Akmal A."/>
            <person name="Feldman A."/>
            <person name="Lin J.S."/>
            <person name="Chang W.E."/>
            <person name="Higgs B.W."/>
            <person name="Demirev P."/>
            <person name="Lindquist J."/>
            <person name="Liem A."/>
            <person name="Fochler E."/>
            <person name="Read T.D."/>
            <person name="Tapia R."/>
            <person name="Johnson S."/>
            <person name="Bishop-Lilly K.A."/>
            <person name="Detter C."/>
            <person name="Han C."/>
            <person name="Sozhamannan S."/>
            <person name="Rosenzweig C.N."/>
            <person name="Skowronski E.W."/>
        </authorList>
    </citation>
    <scope>NUCLEOTIDE SEQUENCE [LARGE SCALE GENOMIC DNA]</scope>
    <source>
        <strain evidence="6 7">AK5</strain>
    </source>
</reference>
<feature type="signal peptide" evidence="4">
    <location>
        <begin position="1"/>
        <end position="21"/>
    </location>
</feature>
<evidence type="ECO:0000256" key="1">
    <source>
        <dbReference type="ARBA" id="ARBA00022531"/>
    </source>
</evidence>
<gene>
    <name evidence="6" type="ORF">CWE06_02520</name>
</gene>
<feature type="domain" description="Photosynthesis system II assembly factor Ycf48/Hcf136-like" evidence="5">
    <location>
        <begin position="71"/>
        <end position="119"/>
    </location>
</feature>
<dbReference type="OrthoDB" id="9813892at2"/>
<dbReference type="InterPro" id="IPR036278">
    <property type="entry name" value="Sialidase_sf"/>
</dbReference>
<protein>
    <recommendedName>
        <fullName evidence="5">Photosynthesis system II assembly factor Ycf48/Hcf136-like domain-containing protein</fullName>
    </recommendedName>
</protein>
<evidence type="ECO:0000313" key="6">
    <source>
        <dbReference type="EMBL" id="RUO21743.1"/>
    </source>
</evidence>
<comment type="caution">
    <text evidence="6">The sequence shown here is derived from an EMBL/GenBank/DDBJ whole genome shotgun (WGS) entry which is preliminary data.</text>
</comment>
<dbReference type="Proteomes" id="UP000288212">
    <property type="component" value="Unassembled WGS sequence"/>
</dbReference>
<feature type="domain" description="Photosynthesis system II assembly factor Ycf48/Hcf136-like" evidence="5">
    <location>
        <begin position="176"/>
        <end position="259"/>
    </location>
</feature>
<evidence type="ECO:0000256" key="2">
    <source>
        <dbReference type="ARBA" id="ARBA00023276"/>
    </source>
</evidence>
<evidence type="ECO:0000256" key="4">
    <source>
        <dbReference type="SAM" id="SignalP"/>
    </source>
</evidence>
<evidence type="ECO:0000256" key="3">
    <source>
        <dbReference type="SAM" id="Coils"/>
    </source>
</evidence>